<reference evidence="1" key="1">
    <citation type="submission" date="2023-07" db="EMBL/GenBank/DDBJ databases">
        <title>Chromosome-level Genome Assembly of Striped Snakehead (Channa striata).</title>
        <authorList>
            <person name="Liu H."/>
        </authorList>
    </citation>
    <scope>NUCLEOTIDE SEQUENCE</scope>
    <source>
        <strain evidence="1">Gz</strain>
        <tissue evidence="1">Muscle</tissue>
    </source>
</reference>
<keyword evidence="2" id="KW-1185">Reference proteome</keyword>
<dbReference type="AlphaFoldDB" id="A0AA88ICW0"/>
<protein>
    <submittedName>
        <fullName evidence="1">Uncharacterized protein</fullName>
    </submittedName>
</protein>
<dbReference type="Proteomes" id="UP001187415">
    <property type="component" value="Unassembled WGS sequence"/>
</dbReference>
<proteinExistence type="predicted"/>
<organism evidence="1 2">
    <name type="scientific">Channa striata</name>
    <name type="common">Snakehead murrel</name>
    <name type="synonym">Ophicephalus striatus</name>
    <dbReference type="NCBI Taxonomy" id="64152"/>
    <lineage>
        <taxon>Eukaryota</taxon>
        <taxon>Metazoa</taxon>
        <taxon>Chordata</taxon>
        <taxon>Craniata</taxon>
        <taxon>Vertebrata</taxon>
        <taxon>Euteleostomi</taxon>
        <taxon>Actinopterygii</taxon>
        <taxon>Neopterygii</taxon>
        <taxon>Teleostei</taxon>
        <taxon>Neoteleostei</taxon>
        <taxon>Acanthomorphata</taxon>
        <taxon>Anabantaria</taxon>
        <taxon>Anabantiformes</taxon>
        <taxon>Channoidei</taxon>
        <taxon>Channidae</taxon>
        <taxon>Channa</taxon>
    </lineage>
</organism>
<evidence type="ECO:0000313" key="1">
    <source>
        <dbReference type="EMBL" id="KAK2813050.1"/>
    </source>
</evidence>
<gene>
    <name evidence="1" type="ORF">Q5P01_000915</name>
</gene>
<dbReference type="EMBL" id="JAUPFM010000111">
    <property type="protein sequence ID" value="KAK2813050.1"/>
    <property type="molecule type" value="Genomic_DNA"/>
</dbReference>
<comment type="caution">
    <text evidence="1">The sequence shown here is derived from an EMBL/GenBank/DDBJ whole genome shotgun (WGS) entry which is preliminary data.</text>
</comment>
<accession>A0AA88ICW0</accession>
<evidence type="ECO:0000313" key="2">
    <source>
        <dbReference type="Proteomes" id="UP001187415"/>
    </source>
</evidence>
<name>A0AA88ICW0_CHASR</name>
<sequence>MILASHPTLAHLEHCHEDEPSHGELRTDEMRSFHGSELARVRGCRRAQDSQTTQALKTLNPMVSYPGPRGTLVGLPPDGCQIRCIDSTPQLQNENYQQGVVIAEKTREAVAAAPRTTPRIRLSHADT</sequence>